<evidence type="ECO:0000256" key="1">
    <source>
        <dbReference type="SAM" id="MobiDB-lite"/>
    </source>
</evidence>
<dbReference type="OrthoDB" id="9834376at2759"/>
<feature type="compositionally biased region" description="Basic and acidic residues" evidence="1">
    <location>
        <begin position="260"/>
        <end position="272"/>
    </location>
</feature>
<dbReference type="EMBL" id="CADEBD010000558">
    <property type="protein sequence ID" value="CAB3257801.1"/>
    <property type="molecule type" value="Genomic_DNA"/>
</dbReference>
<dbReference type="AlphaFoldDB" id="A0A8S1BDQ4"/>
<evidence type="ECO:0000313" key="3">
    <source>
        <dbReference type="Proteomes" id="UP000494256"/>
    </source>
</evidence>
<protein>
    <submittedName>
        <fullName evidence="2">Uncharacterized protein</fullName>
    </submittedName>
</protein>
<gene>
    <name evidence="2" type="ORF">APLA_LOCUS16015</name>
</gene>
<feature type="compositionally biased region" description="Low complexity" evidence="1">
    <location>
        <begin position="17"/>
        <end position="32"/>
    </location>
</feature>
<sequence length="312" mass="35107">MSVHRTPATSGAIRKLATTTPSPTTTSAAAQDAAKTFIKRPNVKRRSLTNMEIYSKRRTAYVDVPNDELLRELMMSFEEIPVRVQEYPSMRRDIKQFLEEKSDRGLVCLFELSRRVKEMEVKNSKERTPVKAQPSSEGHDDILKRLGEMEATLTERIDEMEKTLQSDMQGLDVCAGERSSSMQEEILERLNYVGRSVCDNMKSLDTINEDRNTGLLGGIGDRLEETKAAMDQKTEQVGGQTRVPPRGSCRGYRRTGRCSKGRDSGSRKRTDMYRPSPSPGPEIIRQCHSSQTPSPPRTPLNSGNPGRRPGDR</sequence>
<comment type="caution">
    <text evidence="2">The sequence shown here is derived from an EMBL/GenBank/DDBJ whole genome shotgun (WGS) entry which is preliminary data.</text>
</comment>
<dbReference type="Proteomes" id="UP000494256">
    <property type="component" value="Unassembled WGS sequence"/>
</dbReference>
<proteinExistence type="predicted"/>
<name>A0A8S1BDQ4_ARCPL</name>
<feature type="region of interest" description="Disordered" evidence="1">
    <location>
        <begin position="1"/>
        <end position="32"/>
    </location>
</feature>
<evidence type="ECO:0000313" key="2">
    <source>
        <dbReference type="EMBL" id="CAB3257801.1"/>
    </source>
</evidence>
<reference evidence="2 3" key="1">
    <citation type="submission" date="2020-04" db="EMBL/GenBank/DDBJ databases">
        <authorList>
            <person name="Wallbank WR R."/>
            <person name="Pardo Diaz C."/>
            <person name="Kozak K."/>
            <person name="Martin S."/>
            <person name="Jiggins C."/>
            <person name="Moest M."/>
            <person name="Warren A I."/>
            <person name="Byers J.R.P. K."/>
            <person name="Montejo-Kovacevich G."/>
            <person name="Yen C E."/>
        </authorList>
    </citation>
    <scope>NUCLEOTIDE SEQUENCE [LARGE SCALE GENOMIC DNA]</scope>
</reference>
<organism evidence="2 3">
    <name type="scientific">Arctia plantaginis</name>
    <name type="common">Wood tiger moth</name>
    <name type="synonym">Phalaena plantaginis</name>
    <dbReference type="NCBI Taxonomy" id="874455"/>
    <lineage>
        <taxon>Eukaryota</taxon>
        <taxon>Metazoa</taxon>
        <taxon>Ecdysozoa</taxon>
        <taxon>Arthropoda</taxon>
        <taxon>Hexapoda</taxon>
        <taxon>Insecta</taxon>
        <taxon>Pterygota</taxon>
        <taxon>Neoptera</taxon>
        <taxon>Endopterygota</taxon>
        <taxon>Lepidoptera</taxon>
        <taxon>Glossata</taxon>
        <taxon>Ditrysia</taxon>
        <taxon>Noctuoidea</taxon>
        <taxon>Erebidae</taxon>
        <taxon>Arctiinae</taxon>
        <taxon>Arctia</taxon>
    </lineage>
</organism>
<feature type="region of interest" description="Disordered" evidence="1">
    <location>
        <begin position="229"/>
        <end position="312"/>
    </location>
</feature>
<accession>A0A8S1BDQ4</accession>